<accession>A0A2K8NXL9</accession>
<dbReference type="KEGG" id="eml:EMELA_v1c08090"/>
<proteinExistence type="predicted"/>
<protein>
    <recommendedName>
        <fullName evidence="3">Phage portal protein</fullName>
    </recommendedName>
</protein>
<dbReference type="OrthoDB" id="388863at2"/>
<evidence type="ECO:0000313" key="1">
    <source>
        <dbReference type="EMBL" id="ATZ18296.1"/>
    </source>
</evidence>
<gene>
    <name evidence="1" type="ORF">EMELA_v1c08090</name>
</gene>
<evidence type="ECO:0008006" key="3">
    <source>
        <dbReference type="Google" id="ProtNLM"/>
    </source>
</evidence>
<keyword evidence="2" id="KW-1185">Reference proteome</keyword>
<evidence type="ECO:0000313" key="2">
    <source>
        <dbReference type="Proteomes" id="UP000231896"/>
    </source>
</evidence>
<dbReference type="AlphaFoldDB" id="A0A2K8NXL9"/>
<dbReference type="EMBL" id="CP024964">
    <property type="protein sequence ID" value="ATZ18296.1"/>
    <property type="molecule type" value="Genomic_DNA"/>
</dbReference>
<sequence>MPENPNKKTPEQLLKEHNKQLQADSKASLDAKNASGEIYTGKKAEGLLKMIYKDQLVINTANEKTNLINQYFADLFDASTFKFVFTDKNGLELDNLLQIFLKYLQNRGWSTKFNTTKFKSGSYGCYGFLITKEKTGKTILTIDETIPNIIPVKINYKNSINDILTEVEVEYEDFSFHSGKNHSILRRKYKLDKDLVKMTYSIYRNGKILEEQQWEVDWRDKFASKDFKWDFIPVSILKNNAAESPRMKAVETRLKVLDMFDEQIAILPAWERGGIMFNGDPVVTPNSAKDSYDFMSNLLTKGYVKMSPVEMDGNLLNLSDNVVTFSPTSIMQTFMNTRNVLLKEIREDVGMPSFDEIKSAQQSTAEVTARQFLSSPQLEREKMFVKDFLKDFAYKFLRILQECNIEELPLLKTFDLNDLVVDIDFDLTTDKNINQTIKQANLGSTNSNLNLSEVTNNDMEELSNDKQGLLRRIWNWIRRR</sequence>
<dbReference type="RefSeq" id="WP_028124390.1">
    <property type="nucleotide sequence ID" value="NZ_CP024964.1"/>
</dbReference>
<name>A0A2K8NXL9_9MOLU</name>
<reference evidence="1 2" key="1">
    <citation type="submission" date="2017-11" db="EMBL/GenBank/DDBJ databases">
        <title>Genome sequence of Entomoplasma melaleucae M1 (ATCC 49191).</title>
        <authorList>
            <person name="Lo W.-S."/>
            <person name="Gasparich G.E."/>
            <person name="Kuo C.-H."/>
        </authorList>
    </citation>
    <scope>NUCLEOTIDE SEQUENCE [LARGE SCALE GENOMIC DNA]</scope>
    <source>
        <strain evidence="1 2">M1</strain>
    </source>
</reference>
<organism evidence="1 2">
    <name type="scientific">Mesoplasma melaleucae</name>
    <dbReference type="NCBI Taxonomy" id="81459"/>
    <lineage>
        <taxon>Bacteria</taxon>
        <taxon>Bacillati</taxon>
        <taxon>Mycoplasmatota</taxon>
        <taxon>Mollicutes</taxon>
        <taxon>Entomoplasmatales</taxon>
        <taxon>Entomoplasmataceae</taxon>
        <taxon>Mesoplasma</taxon>
    </lineage>
</organism>
<dbReference type="Proteomes" id="UP000231896">
    <property type="component" value="Chromosome"/>
</dbReference>